<evidence type="ECO:0000313" key="1">
    <source>
        <dbReference type="EMBL" id="UTY40061.1"/>
    </source>
</evidence>
<name>A0ABY5I3Z1_9FIRM</name>
<keyword evidence="2" id="KW-1185">Reference proteome</keyword>
<dbReference type="EMBL" id="CP101620">
    <property type="protein sequence ID" value="UTY40061.1"/>
    <property type="molecule type" value="Genomic_DNA"/>
</dbReference>
<accession>A0ABY5I3Z1</accession>
<organism evidence="1 2">
    <name type="scientific">Allocoprobacillus halotolerans</name>
    <dbReference type="NCBI Taxonomy" id="2944914"/>
    <lineage>
        <taxon>Bacteria</taxon>
        <taxon>Bacillati</taxon>
        <taxon>Bacillota</taxon>
        <taxon>Erysipelotrichia</taxon>
        <taxon>Erysipelotrichales</taxon>
        <taxon>Erysipelotrichaceae</taxon>
        <taxon>Allocoprobacillus</taxon>
    </lineage>
</organism>
<gene>
    <name evidence="1" type="ORF">NMU03_04460</name>
</gene>
<evidence type="ECO:0000313" key="2">
    <source>
        <dbReference type="Proteomes" id="UP001060112"/>
    </source>
</evidence>
<dbReference type="RefSeq" id="WP_290141495.1">
    <property type="nucleotide sequence ID" value="NZ_CP101620.1"/>
</dbReference>
<sequence>MAYKDGQPFNENHLRPCPMLENPEKLKEMVHRTHAKSTDLQSSESVDHLCDKCQSYAKNWQPIADELWQEYHKNS</sequence>
<protein>
    <recommendedName>
        <fullName evidence="3">HNH endonuclease</fullName>
    </recommendedName>
</protein>
<proteinExistence type="predicted"/>
<dbReference type="Proteomes" id="UP001060112">
    <property type="component" value="Chromosome"/>
</dbReference>
<evidence type="ECO:0008006" key="3">
    <source>
        <dbReference type="Google" id="ProtNLM"/>
    </source>
</evidence>
<dbReference type="PANTHER" id="PTHR43524">
    <property type="entry name" value="RADICAL SAM SUPERFAMILY PROTEIN"/>
    <property type="match status" value="1"/>
</dbReference>
<reference evidence="1" key="1">
    <citation type="submission" date="2022-07" db="EMBL/GenBank/DDBJ databases">
        <title>Faecal culturing of patients with breast cancer.</title>
        <authorList>
            <person name="Teng N.M.Y."/>
            <person name="Kiu R."/>
            <person name="Evans R."/>
            <person name="Baker D.J."/>
            <person name="Zenner C."/>
            <person name="Robinson S.D."/>
            <person name="Hall L.J."/>
        </authorList>
    </citation>
    <scope>NUCLEOTIDE SEQUENCE</scope>
    <source>
        <strain evidence="1">LH1062</strain>
    </source>
</reference>
<dbReference type="PANTHER" id="PTHR43524:SF1">
    <property type="entry name" value="RADICAL SAM SUPERFAMILY PROTEIN"/>
    <property type="match status" value="1"/>
</dbReference>